<evidence type="ECO:0000313" key="2">
    <source>
        <dbReference type="Proteomes" id="UP000811899"/>
    </source>
</evidence>
<gene>
    <name evidence="1" type="ORF">KI809_10750</name>
</gene>
<evidence type="ECO:0000313" key="1">
    <source>
        <dbReference type="EMBL" id="MBT0664779.1"/>
    </source>
</evidence>
<comment type="caution">
    <text evidence="1">The sequence shown here is derived from an EMBL/GenBank/DDBJ whole genome shotgun (WGS) entry which is preliminary data.</text>
</comment>
<name>A0AAW4L9R3_9BACT</name>
<reference evidence="1 2" key="1">
    <citation type="submission" date="2021-05" db="EMBL/GenBank/DDBJ databases">
        <title>The draft genome of Geobacter pelophilus DSM 12255.</title>
        <authorList>
            <person name="Xu Z."/>
            <person name="Masuda Y."/>
            <person name="Itoh H."/>
            <person name="Senoo K."/>
        </authorList>
    </citation>
    <scope>NUCLEOTIDE SEQUENCE [LARGE SCALE GENOMIC DNA]</scope>
    <source>
        <strain evidence="1 2">DSM 12255</strain>
    </source>
</reference>
<dbReference type="AlphaFoldDB" id="A0AAW4L9R3"/>
<dbReference type="RefSeq" id="WP_214171563.1">
    <property type="nucleotide sequence ID" value="NZ_JAHCVJ010000004.1"/>
</dbReference>
<dbReference type="Proteomes" id="UP000811899">
    <property type="component" value="Unassembled WGS sequence"/>
</dbReference>
<keyword evidence="2" id="KW-1185">Reference proteome</keyword>
<evidence type="ECO:0008006" key="3">
    <source>
        <dbReference type="Google" id="ProtNLM"/>
    </source>
</evidence>
<organism evidence="1 2">
    <name type="scientific">Geoanaerobacter pelophilus</name>
    <dbReference type="NCBI Taxonomy" id="60036"/>
    <lineage>
        <taxon>Bacteria</taxon>
        <taxon>Pseudomonadati</taxon>
        <taxon>Thermodesulfobacteriota</taxon>
        <taxon>Desulfuromonadia</taxon>
        <taxon>Geobacterales</taxon>
        <taxon>Geobacteraceae</taxon>
        <taxon>Geoanaerobacter</taxon>
    </lineage>
</organism>
<sequence length="154" mass="17312">MALVTLNTAEAANRGRAVALLHPATQVPIGIRFFVLGSDSEEFKRITRRQEAARLEKQKKTRRGVYLSTPEENEANALDLLCGLTTGWEEDVKDADGKVTGTRPDIEINEGEFVKFSPESVRRIYSDLGFSWIREQIDSEIGDRRDFLPSAKKS</sequence>
<proteinExistence type="predicted"/>
<accession>A0AAW4L9R3</accession>
<dbReference type="EMBL" id="JAHCVJ010000004">
    <property type="protein sequence ID" value="MBT0664779.1"/>
    <property type="molecule type" value="Genomic_DNA"/>
</dbReference>
<protein>
    <recommendedName>
        <fullName evidence="3">Phage XkdN-like tail assembly chaperone protein, TAC</fullName>
    </recommendedName>
</protein>